<dbReference type="GO" id="GO:0004197">
    <property type="term" value="F:cysteine-type endopeptidase activity"/>
    <property type="evidence" value="ECO:0007669"/>
    <property type="project" value="InterPro"/>
</dbReference>
<dbReference type="Gene3D" id="3.40.50.1460">
    <property type="match status" value="1"/>
</dbReference>
<dbReference type="Pfam" id="PF00656">
    <property type="entry name" value="Peptidase_C14"/>
    <property type="match status" value="1"/>
</dbReference>
<dbReference type="InterPro" id="IPR050452">
    <property type="entry name" value="Metacaspase"/>
</dbReference>
<evidence type="ECO:0000259" key="1">
    <source>
        <dbReference type="Pfam" id="PF00656"/>
    </source>
</evidence>
<dbReference type="InterPro" id="IPR029030">
    <property type="entry name" value="Caspase-like_dom_sf"/>
</dbReference>
<protein>
    <submittedName>
        <fullName evidence="2">Caspase family protein</fullName>
    </submittedName>
</protein>
<dbReference type="SUPFAM" id="SSF53474">
    <property type="entry name" value="alpha/beta-Hydrolases"/>
    <property type="match status" value="1"/>
</dbReference>
<accession>A0AA97AP63</accession>
<dbReference type="PANTHER" id="PTHR48104">
    <property type="entry name" value="METACASPASE-4"/>
    <property type="match status" value="1"/>
</dbReference>
<evidence type="ECO:0000313" key="2">
    <source>
        <dbReference type="EMBL" id="WNZ27557.1"/>
    </source>
</evidence>
<gene>
    <name evidence="2" type="ORF">HJG54_32315</name>
</gene>
<sequence>MVKKAVLCGINNYKSQPDLRGCLNDVENMFRLLTEAGFQEEQIHRLTNEQVIKSNIQQEWQWLVAGATPGDALVFHFSGHGSYIPDQQGDEIDQLDEITCLHNMDFYDPETFIRDDEWNEMLQQVPEGVVFTVIMDNCHSGTGTRAIAVDLQGDLKLMAVDRQTSAPSEPLEREDYQQLLFDPNTILPRYLEPPLEFQHQLIAAARSAPLQTTKLNPGAHLLLAACQDNQTAADAYIDGAFHGAFTYHLCKSLRHSPQISSTQLIDTVRTQLSERPFFQDPQHEGDERPGPIFAEGRQTQITQPNPVQPISAQPISAQPISAQPISAQPNPVQLNLNMDERLMTTTSNLTPENQRLLIEAYLKLLDTLAGASQQPRIAASESRAANRHLVCVHGISNHPEGYSDPWWRSLAPHVGQVFGEGRLKQTRWEVLWSDLVNQSRALIESPEQAQLRREIEAVLEERQRQTMAASGTVQRDANRATAERGGDFAIDDFLVYMLDPAMRQRIIDRFTKVVAPLLDAGAQIDVISHSWGTVVAYEGLRELAKGRARPGRVANLFTVGSALSIGPVRRSLRSENQDGDRPASVSRWINIDAQGDLVGGMLADMFDVNQEFLNLEPTGCSRSWLGYNLGCAHGSYFVESNLKVNRDIFAAYILA</sequence>
<dbReference type="InterPro" id="IPR011600">
    <property type="entry name" value="Pept_C14_caspase"/>
</dbReference>
<reference evidence="2" key="1">
    <citation type="submission" date="2020-05" db="EMBL/GenBank/DDBJ databases">
        <authorList>
            <person name="Zhu T."/>
            <person name="Keshari N."/>
            <person name="Lu X."/>
        </authorList>
    </citation>
    <scope>NUCLEOTIDE SEQUENCE</scope>
    <source>
        <strain evidence="2">NK1-12</strain>
    </source>
</reference>
<dbReference type="InterPro" id="IPR029058">
    <property type="entry name" value="AB_hydrolase_fold"/>
</dbReference>
<name>A0AA97AP63_9CYAN</name>
<dbReference type="EMBL" id="CP053587">
    <property type="protein sequence ID" value="WNZ27557.1"/>
    <property type="molecule type" value="Genomic_DNA"/>
</dbReference>
<feature type="domain" description="Peptidase C14 caspase" evidence="1">
    <location>
        <begin position="3"/>
        <end position="282"/>
    </location>
</feature>
<dbReference type="GO" id="GO:0005737">
    <property type="term" value="C:cytoplasm"/>
    <property type="evidence" value="ECO:0007669"/>
    <property type="project" value="TreeGrafter"/>
</dbReference>
<proteinExistence type="predicted"/>
<organism evidence="2">
    <name type="scientific">Leptolyngbya sp. NK1-12</name>
    <dbReference type="NCBI Taxonomy" id="2547451"/>
    <lineage>
        <taxon>Bacteria</taxon>
        <taxon>Bacillati</taxon>
        <taxon>Cyanobacteriota</taxon>
        <taxon>Cyanophyceae</taxon>
        <taxon>Leptolyngbyales</taxon>
        <taxon>Leptolyngbyaceae</taxon>
        <taxon>Leptolyngbya group</taxon>
        <taxon>Leptolyngbya</taxon>
    </lineage>
</organism>
<dbReference type="RefSeq" id="WP_316435908.1">
    <property type="nucleotide sequence ID" value="NZ_CP053587.1"/>
</dbReference>
<dbReference type="GO" id="GO:0006508">
    <property type="term" value="P:proteolysis"/>
    <property type="evidence" value="ECO:0007669"/>
    <property type="project" value="InterPro"/>
</dbReference>
<dbReference type="PANTHER" id="PTHR48104:SF30">
    <property type="entry name" value="METACASPASE-1"/>
    <property type="match status" value="1"/>
</dbReference>
<dbReference type="AlphaFoldDB" id="A0AA97AP63"/>
<dbReference type="SUPFAM" id="SSF52129">
    <property type="entry name" value="Caspase-like"/>
    <property type="match status" value="1"/>
</dbReference>